<name>A0A0K2U9I8_LEPSM</name>
<proteinExistence type="predicted"/>
<keyword evidence="1" id="KW-1133">Transmembrane helix</keyword>
<sequence>KCGPSRQKQAKNIFFSILIVDHICILRRIILNSYQQIILNNILRGPANCN</sequence>
<organism evidence="2">
    <name type="scientific">Lepeophtheirus salmonis</name>
    <name type="common">Salmon louse</name>
    <name type="synonym">Caligus salmonis</name>
    <dbReference type="NCBI Taxonomy" id="72036"/>
    <lineage>
        <taxon>Eukaryota</taxon>
        <taxon>Metazoa</taxon>
        <taxon>Ecdysozoa</taxon>
        <taxon>Arthropoda</taxon>
        <taxon>Crustacea</taxon>
        <taxon>Multicrustacea</taxon>
        <taxon>Hexanauplia</taxon>
        <taxon>Copepoda</taxon>
        <taxon>Siphonostomatoida</taxon>
        <taxon>Caligidae</taxon>
        <taxon>Lepeophtheirus</taxon>
    </lineage>
</organism>
<reference evidence="2" key="1">
    <citation type="submission" date="2014-05" db="EMBL/GenBank/DDBJ databases">
        <authorList>
            <person name="Chronopoulou M."/>
        </authorList>
    </citation>
    <scope>NUCLEOTIDE SEQUENCE</scope>
    <source>
        <tissue evidence="2">Whole organism</tissue>
    </source>
</reference>
<dbReference type="EMBL" id="HACA01016995">
    <property type="protein sequence ID" value="CDW34356.1"/>
    <property type="molecule type" value="Transcribed_RNA"/>
</dbReference>
<feature type="non-terminal residue" evidence="2">
    <location>
        <position position="1"/>
    </location>
</feature>
<keyword evidence="1" id="KW-0472">Membrane</keyword>
<protein>
    <submittedName>
        <fullName evidence="2">Uncharacterized protein</fullName>
    </submittedName>
</protein>
<accession>A0A0K2U9I8</accession>
<evidence type="ECO:0000313" key="2">
    <source>
        <dbReference type="EMBL" id="CDW34356.1"/>
    </source>
</evidence>
<feature type="transmembrane region" description="Helical" evidence="1">
    <location>
        <begin position="12"/>
        <end position="30"/>
    </location>
</feature>
<keyword evidence="1" id="KW-0812">Transmembrane</keyword>
<evidence type="ECO:0000256" key="1">
    <source>
        <dbReference type="SAM" id="Phobius"/>
    </source>
</evidence>
<dbReference type="AlphaFoldDB" id="A0A0K2U9I8"/>